<protein>
    <submittedName>
        <fullName evidence="2">Uncharacterized protein</fullName>
    </submittedName>
</protein>
<organism evidence="2 3">
    <name type="scientific">Octopus vulgaris</name>
    <name type="common">Common octopus</name>
    <dbReference type="NCBI Taxonomy" id="6645"/>
    <lineage>
        <taxon>Eukaryota</taxon>
        <taxon>Metazoa</taxon>
        <taxon>Spiralia</taxon>
        <taxon>Lophotrochozoa</taxon>
        <taxon>Mollusca</taxon>
        <taxon>Cephalopoda</taxon>
        <taxon>Coleoidea</taxon>
        <taxon>Octopodiformes</taxon>
        <taxon>Octopoda</taxon>
        <taxon>Incirrata</taxon>
        <taxon>Octopodidae</taxon>
        <taxon>Octopus</taxon>
    </lineage>
</organism>
<dbReference type="GO" id="GO:0061630">
    <property type="term" value="F:ubiquitin protein ligase activity"/>
    <property type="evidence" value="ECO:0007669"/>
    <property type="project" value="TreeGrafter"/>
</dbReference>
<dbReference type="InterPro" id="IPR050952">
    <property type="entry name" value="TRIM-NHL_E3_ligases"/>
</dbReference>
<evidence type="ECO:0000313" key="3">
    <source>
        <dbReference type="Proteomes" id="UP001162480"/>
    </source>
</evidence>
<dbReference type="GO" id="GO:0008270">
    <property type="term" value="F:zinc ion binding"/>
    <property type="evidence" value="ECO:0007669"/>
    <property type="project" value="UniProtKB-KW"/>
</dbReference>
<dbReference type="Proteomes" id="UP001162480">
    <property type="component" value="Chromosome 28"/>
</dbReference>
<dbReference type="InterPro" id="IPR011047">
    <property type="entry name" value="Quinoprotein_ADH-like_sf"/>
</dbReference>
<name>A0AA36BZ90_OCTVU</name>
<dbReference type="GO" id="GO:0043161">
    <property type="term" value="P:proteasome-mediated ubiquitin-dependent protein catabolic process"/>
    <property type="evidence" value="ECO:0007669"/>
    <property type="project" value="TreeGrafter"/>
</dbReference>
<evidence type="ECO:0000256" key="1">
    <source>
        <dbReference type="SAM" id="MobiDB-lite"/>
    </source>
</evidence>
<gene>
    <name evidence="2" type="ORF">OCTVUL_1B004673</name>
</gene>
<feature type="region of interest" description="Disordered" evidence="1">
    <location>
        <begin position="31"/>
        <end position="74"/>
    </location>
</feature>
<keyword evidence="3" id="KW-1185">Reference proteome</keyword>
<reference evidence="2" key="1">
    <citation type="submission" date="2023-08" db="EMBL/GenBank/DDBJ databases">
        <authorList>
            <person name="Alioto T."/>
            <person name="Alioto T."/>
            <person name="Gomez Garrido J."/>
        </authorList>
    </citation>
    <scope>NUCLEOTIDE SEQUENCE</scope>
</reference>
<feature type="compositionally biased region" description="Basic and acidic residues" evidence="1">
    <location>
        <begin position="31"/>
        <end position="58"/>
    </location>
</feature>
<dbReference type="SUPFAM" id="SSF50998">
    <property type="entry name" value="Quinoprotein alcohol dehydrogenase-like"/>
    <property type="match status" value="2"/>
</dbReference>
<dbReference type="PANTHER" id="PTHR24104:SF25">
    <property type="entry name" value="PROTEIN LIN-41"/>
    <property type="match status" value="1"/>
</dbReference>
<dbReference type="PANTHER" id="PTHR24104">
    <property type="entry name" value="E3 UBIQUITIN-PROTEIN LIGASE NHLRC1-RELATED"/>
    <property type="match status" value="1"/>
</dbReference>
<sequence length="1529" mass="176966">MTRFTMEDQAENTLRKLIPLKRALSYSTPKWDEEGVDNKRGKYERDDGSRREISEKRSSSQPTTKQKRHKGDPKNWEIMGRRDILDKHIFYTRFNAYEDKINLLINSRKEICTFLKRIGMDENTFLKDFTQRIEILMKDIKKNDYNQEFIIFGKLELFLEHYLKTNVLQNKHKTIHPPKITTKFRPLQQVVTREANIEESGEEFEEIPIISNIVIIEEGVMTYSHHCKIISLVTRDSDRIDVHCPSSVTSFTRISEDMVLATLPFQEMILIISPTTLKIKRIKLGLHMVSYLEDSTLIGVEMFVVDGNENKMVFYSTCGEELFQKYLPFYGHPHHIYSDNVYFYVLFRRHSILRCYDLYGEMKWQWELPFPVHPHIAVFQGTLYVPDTQLNRVLLYKYQDRSSGCRLPTKNPYIRNLNLRLKEKEKDKKLVIGEICNLSNGQLVVSDIKHDCLLYISKEGDIVSRLSLPSTATDICRWDSNHIGVTLPLQKQLRVIGNLSKTVRSVSIRKPYVRVCKMGEGEIVCYCDQPSHLDILAINYYNQVEVLKTINIPVFVKSLAIEKKTEKLLIVTKEKAFQYNTTIGGGGHGSRQMVPSVLMSQVKHPLSLQGGSIDQTSVYLIDRSRMFAITDHNLLVNDLVTNNQLNYYIDLVDVFSRNISLSEMLSSTLYLQDLTVSDKARHIPPHQYLGDEAPVRIKSLVLTENNLIAGCDWENGNIQIFTLDGHLLDSIKVNVYRYIKMCQWQSNTLVITSWDDEDFDKPQLLTLKVEFPLSLVIYQMRNNYKCVASLSNNQLVFSTLGDGGHLYFVDIDEIHSSAKEIKQIDIPEPLIRRKEDGDYSDGILDIKVTAEDVIIVFNGRFIIFFNGDGQYLHPVRHYMEYYFGIDDRMTIDDSFLFIYGGWEKCIGSSGYRNILCLTQNGEYKRIFLNKRIYKDDVVFSSIDCKGPRFVGSLGKWGRENELFVEGLFMVNRDSFPVARLQTDKFPVQVKDFDVSEEGKTVVCEKANNGNVKIFDEDGQLLCHRNVASLVGGVCFTGESHIMATVPKRKEIFQLNGEDLQTSQVWSSLIPYGVIWRKVAGIYWCVHIELIECHCIKIDGDQVNILESVSLSNLDSGLRFPSITSETNKEIFSNESINKLEYRGGDGDGGGSRRGKSGEIIGKGRLKVRCGNYIAEINNSGIDEISVRRLPYRTAMVPFSIPAFEEPVDYNFMDIRDQNSKLIKLDENVSVLIFRESVTLIRTTTTTVDILQHEQQQRPPLDICRWTEECFIVAFGREMRVFNRDLCCLKTIRTEKYYNRIYKYNDSELVCGGHYIRDITQEERDEKYVRMWENNKVYYFCKDRKTFDSYYVDVVDIKDGKCKDEVCHGEMRRLGRLEGDEGVVDDVGVTSFGDVVVVRWEMKKNFGSWKVLCFAEWFREKSLVRRIRVGGIGFFGLGYYITRLHFTIIGECVYITDFRNNIYEIPRHIEEETSEDNEILISEDNPKYLLLRGDDNEVVEVLGLDVSENSLMVFGIIPGRQSFAFFYFDK</sequence>
<dbReference type="GO" id="GO:0000209">
    <property type="term" value="P:protein polyubiquitination"/>
    <property type="evidence" value="ECO:0007669"/>
    <property type="project" value="TreeGrafter"/>
</dbReference>
<dbReference type="EMBL" id="OX597841">
    <property type="protein sequence ID" value="CAI9743079.1"/>
    <property type="molecule type" value="Genomic_DNA"/>
</dbReference>
<proteinExistence type="predicted"/>
<evidence type="ECO:0000313" key="2">
    <source>
        <dbReference type="EMBL" id="CAI9743079.1"/>
    </source>
</evidence>
<accession>A0AA36BZ90</accession>